<proteinExistence type="predicted"/>
<protein>
    <recommendedName>
        <fullName evidence="1">F-box domain-containing protein</fullName>
    </recommendedName>
</protein>
<feature type="domain" description="F-box" evidence="1">
    <location>
        <begin position="1"/>
        <end position="37"/>
    </location>
</feature>
<dbReference type="SUPFAM" id="SSF81383">
    <property type="entry name" value="F-box domain"/>
    <property type="match status" value="1"/>
</dbReference>
<reference evidence="2" key="1">
    <citation type="submission" date="2023-03" db="EMBL/GenBank/DDBJ databases">
        <title>Massive genome expansion in bonnet fungi (Mycena s.s.) driven by repeated elements and novel gene families across ecological guilds.</title>
        <authorList>
            <consortium name="Lawrence Berkeley National Laboratory"/>
            <person name="Harder C.B."/>
            <person name="Miyauchi S."/>
            <person name="Viragh M."/>
            <person name="Kuo A."/>
            <person name="Thoen E."/>
            <person name="Andreopoulos B."/>
            <person name="Lu D."/>
            <person name="Skrede I."/>
            <person name="Drula E."/>
            <person name="Henrissat B."/>
            <person name="Morin E."/>
            <person name="Kohler A."/>
            <person name="Barry K."/>
            <person name="LaButti K."/>
            <person name="Morin E."/>
            <person name="Salamov A."/>
            <person name="Lipzen A."/>
            <person name="Mereny Z."/>
            <person name="Hegedus B."/>
            <person name="Baldrian P."/>
            <person name="Stursova M."/>
            <person name="Weitz H."/>
            <person name="Taylor A."/>
            <person name="Grigoriev I.V."/>
            <person name="Nagy L.G."/>
            <person name="Martin F."/>
            <person name="Kauserud H."/>
        </authorList>
    </citation>
    <scope>NUCLEOTIDE SEQUENCE</scope>
    <source>
        <strain evidence="2">CBHHK067</strain>
    </source>
</reference>
<dbReference type="PROSITE" id="PS50181">
    <property type="entry name" value="FBOX"/>
    <property type="match status" value="1"/>
</dbReference>
<evidence type="ECO:0000259" key="1">
    <source>
        <dbReference type="PROSITE" id="PS50181"/>
    </source>
</evidence>
<dbReference type="AlphaFoldDB" id="A0AAD7DH91"/>
<dbReference type="Proteomes" id="UP001221757">
    <property type="component" value="Unassembled WGS sequence"/>
</dbReference>
<dbReference type="InterPro" id="IPR001810">
    <property type="entry name" value="F-box_dom"/>
</dbReference>
<name>A0AAD7DH91_MYCRO</name>
<accession>A0AAD7DH91</accession>
<dbReference type="EMBL" id="JARKIE010000056">
    <property type="protein sequence ID" value="KAJ7691751.1"/>
    <property type="molecule type" value="Genomic_DNA"/>
</dbReference>
<evidence type="ECO:0000313" key="2">
    <source>
        <dbReference type="EMBL" id="KAJ7691751.1"/>
    </source>
</evidence>
<dbReference type="InterPro" id="IPR036047">
    <property type="entry name" value="F-box-like_dom_sf"/>
</dbReference>
<comment type="caution">
    <text evidence="2">The sequence shown here is derived from an EMBL/GenBank/DDBJ whole genome shotgun (WGS) entry which is preliminary data.</text>
</comment>
<organism evidence="2 3">
    <name type="scientific">Mycena rosella</name>
    <name type="common">Pink bonnet</name>
    <name type="synonym">Agaricus rosellus</name>
    <dbReference type="NCBI Taxonomy" id="1033263"/>
    <lineage>
        <taxon>Eukaryota</taxon>
        <taxon>Fungi</taxon>
        <taxon>Dikarya</taxon>
        <taxon>Basidiomycota</taxon>
        <taxon>Agaricomycotina</taxon>
        <taxon>Agaricomycetes</taxon>
        <taxon>Agaricomycetidae</taxon>
        <taxon>Agaricales</taxon>
        <taxon>Marasmiineae</taxon>
        <taxon>Mycenaceae</taxon>
        <taxon>Mycena</taxon>
    </lineage>
</organism>
<sequence length="435" mass="47492">MSLLSLPNEVLLVVFCHLDDPYPLFPLSTLCRRLHFLCLPVYLLRRGVYDDSSCNISIAAEQVDALPALQTSLFLGTVQSLFCTFSNPYSQNKDLARFHRVCCMLTSIRKAQLRFTPPSDDYPGGTQEEEAYFTQVVDILNKVLEKSCTTLTVDTPLGATPATSSRKRGLQHGLARGTRQPAILTSSISLSPGALRRRSLSTFRIHSETLFAPHCRAWTLDVLNSFPLTSLSIHAPSVPTAALDALLSQTEIPTLSDLALVHCRITPARLHLFLALHPSITTLHLDNLLSPRTLSATPAQLAYLLHAMPPPPALRTVRIHSHMTHVDLRLADASLRPAAPRLVPRQSRSRSSSPALRAVSTLEFVFADADAGEARGFAVYAAIAKWAAPFPGLQTVELVGSSAGADTARILAAFQARVPGVEKMVWRTNDSPRTA</sequence>
<evidence type="ECO:0000313" key="3">
    <source>
        <dbReference type="Proteomes" id="UP001221757"/>
    </source>
</evidence>
<keyword evidence="3" id="KW-1185">Reference proteome</keyword>
<gene>
    <name evidence="2" type="ORF">B0H17DRAFT_1330971</name>
</gene>